<name>C9LIB9_9BACT</name>
<dbReference type="EMBL" id="ACIJ02000022">
    <property type="protein sequence ID" value="EEX71235.1"/>
    <property type="molecule type" value="Genomic_DNA"/>
</dbReference>
<dbReference type="AlphaFoldDB" id="C9LIB9"/>
<feature type="compositionally biased region" description="Acidic residues" evidence="1">
    <location>
        <begin position="52"/>
        <end position="62"/>
    </location>
</feature>
<dbReference type="OrthoDB" id="1082371at2"/>
<dbReference type="STRING" id="626522.GCWU000325_01977"/>
<reference evidence="2" key="1">
    <citation type="submission" date="2009-09" db="EMBL/GenBank/DDBJ databases">
        <authorList>
            <person name="Weinstock G."/>
            <person name="Sodergren E."/>
            <person name="Clifton S."/>
            <person name="Fulton L."/>
            <person name="Fulton B."/>
            <person name="Courtney L."/>
            <person name="Fronick C."/>
            <person name="Harrison M."/>
            <person name="Strong C."/>
            <person name="Farmer C."/>
            <person name="Delahaunty K."/>
            <person name="Markovic C."/>
            <person name="Hall O."/>
            <person name="Minx P."/>
            <person name="Tomlinson C."/>
            <person name="Mitreva M."/>
            <person name="Nelson J."/>
            <person name="Hou S."/>
            <person name="Wollam A."/>
            <person name="Pepin K.H."/>
            <person name="Johnson M."/>
            <person name="Bhonagiri V."/>
            <person name="Nash W.E."/>
            <person name="Warren W."/>
            <person name="Chinwalla A."/>
            <person name="Mardis E.R."/>
            <person name="Wilson R.K."/>
        </authorList>
    </citation>
    <scope>NUCLEOTIDE SEQUENCE [LARGE SCALE GENOMIC DNA]</scope>
    <source>
        <strain evidence="2">ATCC 51259</strain>
    </source>
</reference>
<feature type="compositionally biased region" description="Basic residues" evidence="1">
    <location>
        <begin position="1"/>
        <end position="10"/>
    </location>
</feature>
<accession>C9LIB9</accession>
<dbReference type="Proteomes" id="UP000003460">
    <property type="component" value="Unassembled WGS sequence"/>
</dbReference>
<sequence length="62" mass="7005">MKQKENKKRTYVTPQAELIGLDHSSPLLQFSGGHNDAGNDNDPLHAPHFDDFPDEEEDEESL</sequence>
<dbReference type="HOGENOM" id="CLU_196044_0_0_10"/>
<evidence type="ECO:0000313" key="3">
    <source>
        <dbReference type="Proteomes" id="UP000003460"/>
    </source>
</evidence>
<evidence type="ECO:0000256" key="1">
    <source>
        <dbReference type="SAM" id="MobiDB-lite"/>
    </source>
</evidence>
<dbReference type="RefSeq" id="WP_006255754.1">
    <property type="nucleotide sequence ID" value="NZ_GG700643.1"/>
</dbReference>
<organism evidence="2 3">
    <name type="scientific">Alloprevotella tannerae ATCC 51259</name>
    <dbReference type="NCBI Taxonomy" id="626522"/>
    <lineage>
        <taxon>Bacteria</taxon>
        <taxon>Pseudomonadati</taxon>
        <taxon>Bacteroidota</taxon>
        <taxon>Bacteroidia</taxon>
        <taxon>Bacteroidales</taxon>
        <taxon>Prevotellaceae</taxon>
        <taxon>Alloprevotella</taxon>
    </lineage>
</organism>
<comment type="caution">
    <text evidence="2">The sequence shown here is derived from an EMBL/GenBank/DDBJ whole genome shotgun (WGS) entry which is preliminary data.</text>
</comment>
<proteinExistence type="predicted"/>
<gene>
    <name evidence="2" type="ORF">GCWU000325_01977</name>
</gene>
<feature type="compositionally biased region" description="Basic and acidic residues" evidence="1">
    <location>
        <begin position="42"/>
        <end position="51"/>
    </location>
</feature>
<dbReference type="GeneID" id="84576755"/>
<protein>
    <submittedName>
        <fullName evidence="2">Uncharacterized protein</fullName>
    </submittedName>
</protein>
<feature type="region of interest" description="Disordered" evidence="1">
    <location>
        <begin position="1"/>
        <end position="62"/>
    </location>
</feature>
<evidence type="ECO:0000313" key="2">
    <source>
        <dbReference type="EMBL" id="EEX71235.1"/>
    </source>
</evidence>
<keyword evidence="3" id="KW-1185">Reference proteome</keyword>
<dbReference type="eggNOG" id="ENOG502ZJSA">
    <property type="taxonomic scope" value="Bacteria"/>
</dbReference>